<dbReference type="Gene3D" id="2.20.25.420">
    <property type="entry name" value="ZPR1, zinc finger domain"/>
    <property type="match status" value="1"/>
</dbReference>
<dbReference type="EMBL" id="VSSQ01000088">
    <property type="protein sequence ID" value="MPL75428.1"/>
    <property type="molecule type" value="Genomic_DNA"/>
</dbReference>
<dbReference type="AlphaFoldDB" id="A0A644U902"/>
<organism evidence="6">
    <name type="scientific">bioreactor metagenome</name>
    <dbReference type="NCBI Taxonomy" id="1076179"/>
    <lineage>
        <taxon>unclassified sequences</taxon>
        <taxon>metagenomes</taxon>
        <taxon>ecological metagenomes</taxon>
    </lineage>
</organism>
<evidence type="ECO:0000256" key="4">
    <source>
        <dbReference type="ARBA" id="ARBA00022833"/>
    </source>
</evidence>
<keyword evidence="4" id="KW-0862">Zinc</keyword>
<comment type="similarity">
    <text evidence="1">Belongs to the ZPR1 family.</text>
</comment>
<accession>A0A644U902</accession>
<name>A0A644U902_9ZZZZ</name>
<keyword evidence="3" id="KW-0863">Zinc-finger</keyword>
<dbReference type="GO" id="GO:0005634">
    <property type="term" value="C:nucleus"/>
    <property type="evidence" value="ECO:0007669"/>
    <property type="project" value="TreeGrafter"/>
</dbReference>
<proteinExistence type="inferred from homology"/>
<dbReference type="GO" id="GO:0008270">
    <property type="term" value="F:zinc ion binding"/>
    <property type="evidence" value="ECO:0007669"/>
    <property type="project" value="UniProtKB-KW"/>
</dbReference>
<reference evidence="6" key="1">
    <citation type="submission" date="2019-08" db="EMBL/GenBank/DDBJ databases">
        <authorList>
            <person name="Kucharzyk K."/>
            <person name="Murdoch R.W."/>
            <person name="Higgins S."/>
            <person name="Loffler F."/>
        </authorList>
    </citation>
    <scope>NUCLEOTIDE SEQUENCE</scope>
</reference>
<dbReference type="InterPro" id="IPR042451">
    <property type="entry name" value="ZPR1_A/B_dom"/>
</dbReference>
<evidence type="ECO:0000256" key="3">
    <source>
        <dbReference type="ARBA" id="ARBA00022771"/>
    </source>
</evidence>
<dbReference type="InterPro" id="IPR040141">
    <property type="entry name" value="ZPR1"/>
</dbReference>
<evidence type="ECO:0000256" key="2">
    <source>
        <dbReference type="ARBA" id="ARBA00022723"/>
    </source>
</evidence>
<dbReference type="InterPro" id="IPR056180">
    <property type="entry name" value="ZPR1_jr_dom"/>
</dbReference>
<protein>
    <recommendedName>
        <fullName evidence="5">Zinc finger ZPR1-type domain-containing protein</fullName>
    </recommendedName>
</protein>
<gene>
    <name evidence="6" type="ORF">SDC9_21252</name>
</gene>
<evidence type="ECO:0000259" key="5">
    <source>
        <dbReference type="SMART" id="SM00709"/>
    </source>
</evidence>
<feature type="domain" description="Zinc finger ZPR1-type" evidence="5">
    <location>
        <begin position="3"/>
        <end position="159"/>
    </location>
</feature>
<dbReference type="Pfam" id="PF22794">
    <property type="entry name" value="jr-ZPR1"/>
    <property type="match status" value="1"/>
</dbReference>
<evidence type="ECO:0000256" key="1">
    <source>
        <dbReference type="ARBA" id="ARBA00008354"/>
    </source>
</evidence>
<dbReference type="PANTHER" id="PTHR10876:SF0">
    <property type="entry name" value="ZINC FINGER PROTEIN ZPR1"/>
    <property type="match status" value="1"/>
</dbReference>
<dbReference type="NCBIfam" id="TIGR00340">
    <property type="entry name" value="zpr1_rel"/>
    <property type="match status" value="1"/>
</dbReference>
<comment type="caution">
    <text evidence="6">The sequence shown here is derived from an EMBL/GenBank/DDBJ whole genome shotgun (WGS) entry which is preliminary data.</text>
</comment>
<dbReference type="PANTHER" id="PTHR10876">
    <property type="entry name" value="ZINC FINGER PROTEIN ZPR1"/>
    <property type="match status" value="1"/>
</dbReference>
<sequence length="187" mass="20798">MIIDCPVCNGDKTAESTTKKDNIPHFGDILETTIICKSCGYKHNDIICLEQKEPMKYTLQIKKSNLASRVIKSQSATVSIPELGLKVEPGPKSLGYISNVEGTIIRFEEGVKKALKIFDDDESQKNGLKILNNISSLLKGKFEATLIIEDPFGQSNIMDIDVKKEELTEDELKNLKTGFTIFEGNDI</sequence>
<dbReference type="InterPro" id="IPR004457">
    <property type="entry name" value="Znf_ZPR1"/>
</dbReference>
<dbReference type="SMART" id="SM00709">
    <property type="entry name" value="Zpr1"/>
    <property type="match status" value="1"/>
</dbReference>
<evidence type="ECO:0000313" key="6">
    <source>
        <dbReference type="EMBL" id="MPL75428.1"/>
    </source>
</evidence>
<dbReference type="InterPro" id="IPR042452">
    <property type="entry name" value="ZPR1_Znf1/2"/>
</dbReference>
<keyword evidence="2" id="KW-0479">Metal-binding</keyword>
<dbReference type="InterPro" id="IPR004470">
    <property type="entry name" value="ZPR1-like_arc"/>
</dbReference>
<dbReference type="Gene3D" id="2.60.120.1040">
    <property type="entry name" value="ZPR1, A/B domain"/>
    <property type="match status" value="1"/>
</dbReference>
<dbReference type="NCBIfam" id="TIGR00310">
    <property type="entry name" value="ZPR1_znf"/>
    <property type="match status" value="1"/>
</dbReference>